<dbReference type="CDD" id="cd17319">
    <property type="entry name" value="MFS_ExuT_GudP_like"/>
    <property type="match status" value="1"/>
</dbReference>
<feature type="transmembrane region" description="Helical" evidence="6">
    <location>
        <begin position="420"/>
        <end position="440"/>
    </location>
</feature>
<evidence type="ECO:0000313" key="8">
    <source>
        <dbReference type="EMBL" id="NMH79050.1"/>
    </source>
</evidence>
<keyword evidence="2" id="KW-1003">Cell membrane</keyword>
<dbReference type="Proteomes" id="UP001296706">
    <property type="component" value="Unassembled WGS sequence"/>
</dbReference>
<keyword evidence="4 6" id="KW-1133">Transmembrane helix</keyword>
<keyword evidence="3 6" id="KW-0812">Transmembrane</keyword>
<dbReference type="InterPro" id="IPR011701">
    <property type="entry name" value="MFS"/>
</dbReference>
<evidence type="ECO:0000313" key="9">
    <source>
        <dbReference type="Proteomes" id="UP001296706"/>
    </source>
</evidence>
<evidence type="ECO:0000256" key="3">
    <source>
        <dbReference type="ARBA" id="ARBA00022692"/>
    </source>
</evidence>
<keyword evidence="9" id="KW-1185">Reference proteome</keyword>
<dbReference type="InterPro" id="IPR000849">
    <property type="entry name" value="Sugar_P_transporter"/>
</dbReference>
<comment type="subcellular location">
    <subcellularLocation>
        <location evidence="1">Cell membrane</location>
        <topology evidence="1">Multi-pass membrane protein</topology>
    </subcellularLocation>
</comment>
<evidence type="ECO:0000256" key="2">
    <source>
        <dbReference type="ARBA" id="ARBA00022475"/>
    </source>
</evidence>
<dbReference type="PROSITE" id="PS50850">
    <property type="entry name" value="MFS"/>
    <property type="match status" value="1"/>
</dbReference>
<feature type="transmembrane region" description="Helical" evidence="6">
    <location>
        <begin position="330"/>
        <end position="351"/>
    </location>
</feature>
<protein>
    <submittedName>
        <fullName evidence="8">MFS transporter</fullName>
    </submittedName>
</protein>
<comment type="caution">
    <text evidence="8">The sequence shown here is derived from an EMBL/GenBank/DDBJ whole genome shotgun (WGS) entry which is preliminary data.</text>
</comment>
<evidence type="ECO:0000256" key="5">
    <source>
        <dbReference type="ARBA" id="ARBA00023136"/>
    </source>
</evidence>
<organism evidence="8 9">
    <name type="scientific">Pseudonocardia xinjiangensis</name>
    <dbReference type="NCBI Taxonomy" id="75289"/>
    <lineage>
        <taxon>Bacteria</taxon>
        <taxon>Bacillati</taxon>
        <taxon>Actinomycetota</taxon>
        <taxon>Actinomycetes</taxon>
        <taxon>Pseudonocardiales</taxon>
        <taxon>Pseudonocardiaceae</taxon>
        <taxon>Pseudonocardia</taxon>
    </lineage>
</organism>
<evidence type="ECO:0000256" key="1">
    <source>
        <dbReference type="ARBA" id="ARBA00004651"/>
    </source>
</evidence>
<keyword evidence="5 6" id="KW-0472">Membrane</keyword>
<dbReference type="InterPro" id="IPR036259">
    <property type="entry name" value="MFS_trans_sf"/>
</dbReference>
<evidence type="ECO:0000256" key="6">
    <source>
        <dbReference type="SAM" id="Phobius"/>
    </source>
</evidence>
<dbReference type="Gene3D" id="1.20.1250.20">
    <property type="entry name" value="MFS general substrate transporter like domains"/>
    <property type="match status" value="2"/>
</dbReference>
<evidence type="ECO:0000256" key="4">
    <source>
        <dbReference type="ARBA" id="ARBA00022989"/>
    </source>
</evidence>
<dbReference type="Pfam" id="PF07690">
    <property type="entry name" value="MFS_1"/>
    <property type="match status" value="1"/>
</dbReference>
<feature type="transmembrane region" description="Helical" evidence="6">
    <location>
        <begin position="75"/>
        <end position="96"/>
    </location>
</feature>
<dbReference type="InterPro" id="IPR050382">
    <property type="entry name" value="MFS_Na/Anion_cotransporter"/>
</dbReference>
<feature type="transmembrane region" description="Helical" evidence="6">
    <location>
        <begin position="289"/>
        <end position="318"/>
    </location>
</feature>
<gene>
    <name evidence="8" type="ORF">HF577_18395</name>
</gene>
<feature type="transmembrane region" description="Helical" evidence="6">
    <location>
        <begin position="261"/>
        <end position="283"/>
    </location>
</feature>
<feature type="transmembrane region" description="Helical" evidence="6">
    <location>
        <begin position="38"/>
        <end position="55"/>
    </location>
</feature>
<feature type="transmembrane region" description="Helical" evidence="6">
    <location>
        <begin position="357"/>
        <end position="379"/>
    </location>
</feature>
<feature type="transmembrane region" description="Helical" evidence="6">
    <location>
        <begin position="166"/>
        <end position="193"/>
    </location>
</feature>
<dbReference type="SUPFAM" id="SSF103473">
    <property type="entry name" value="MFS general substrate transporter"/>
    <property type="match status" value="1"/>
</dbReference>
<feature type="domain" description="Major facilitator superfamily (MFS) profile" evidence="7">
    <location>
        <begin position="42"/>
        <end position="446"/>
    </location>
</feature>
<sequence length="459" mass="48546">MAAECQARPNKWSCSYQRNRLDASRFSTQRGTPMRTRFRWATIALVVALIVINYIDRSAISFAVAPLEREFGITTAQYGVISSAFAVGYMVFAFLSGPLVDRFGPRRVLLVAITIFSISVALIPVAGGFAGLLLLRILLGAGEAPAFPAATRIVSRWLPSVERGFALALIGGVAVSGSLLIAGPLLTQLIALIGWRGTFWLMAVLGVAWAVAAIGLLANAPEESRHVGDRELAHITAGRVPEEAASRSRVDWRALLTNRNLWIVAAGYFAWGFMFWGFLYWLPQYLSTFGLSITAVGAFSVAPWAAGVVGALVGGFVVDRFYARTQSIRSRFTIMGVALLLSACSLVPIILHPTLTVALVFISLGVGLGFVTGGIWWVASIDAEPAQPASAAGFTDAAFALSGIVAPIIMGLIVSGTGTYTSGFVLMSVLAAAGALLMLFGPKERRAAPAGTTQAASAS</sequence>
<name>A0ABX1RF73_9PSEU</name>
<feature type="transmembrane region" description="Helical" evidence="6">
    <location>
        <begin position="199"/>
        <end position="220"/>
    </location>
</feature>
<feature type="transmembrane region" description="Helical" evidence="6">
    <location>
        <begin position="391"/>
        <end position="414"/>
    </location>
</feature>
<dbReference type="PANTHER" id="PTHR11662">
    <property type="entry name" value="SOLUTE CARRIER FAMILY 17"/>
    <property type="match status" value="1"/>
</dbReference>
<dbReference type="InterPro" id="IPR020846">
    <property type="entry name" value="MFS_dom"/>
</dbReference>
<feature type="transmembrane region" description="Helical" evidence="6">
    <location>
        <begin position="108"/>
        <end position="127"/>
    </location>
</feature>
<accession>A0ABX1RF73</accession>
<proteinExistence type="predicted"/>
<dbReference type="EMBL" id="JAAXKY010000058">
    <property type="protein sequence ID" value="NMH79050.1"/>
    <property type="molecule type" value="Genomic_DNA"/>
</dbReference>
<dbReference type="PIRSF" id="PIRSF002808">
    <property type="entry name" value="Hexose_phosphate_transp"/>
    <property type="match status" value="1"/>
</dbReference>
<dbReference type="PANTHER" id="PTHR11662:SF399">
    <property type="entry name" value="FI19708P1-RELATED"/>
    <property type="match status" value="1"/>
</dbReference>
<evidence type="ECO:0000259" key="7">
    <source>
        <dbReference type="PROSITE" id="PS50850"/>
    </source>
</evidence>
<reference evidence="8 9" key="1">
    <citation type="submission" date="2020-04" db="EMBL/GenBank/DDBJ databases">
        <authorList>
            <person name="Klaysubun C."/>
            <person name="Duangmal K."/>
            <person name="Lipun K."/>
        </authorList>
    </citation>
    <scope>NUCLEOTIDE SEQUENCE [LARGE SCALE GENOMIC DNA]</scope>
    <source>
        <strain evidence="8 9">JCM 11839</strain>
    </source>
</reference>